<dbReference type="EMBL" id="LPWG01000014">
    <property type="protein sequence ID" value="ODR97882.1"/>
    <property type="molecule type" value="Genomic_DNA"/>
</dbReference>
<dbReference type="InterPro" id="IPR029058">
    <property type="entry name" value="AB_hydrolase_fold"/>
</dbReference>
<dbReference type="SUPFAM" id="SSF53474">
    <property type="entry name" value="alpha/beta-Hydrolases"/>
    <property type="match status" value="1"/>
</dbReference>
<keyword evidence="3" id="KW-1185">Reference proteome</keyword>
<dbReference type="Pfam" id="PF06821">
    <property type="entry name" value="Ser_hydrolase"/>
    <property type="match status" value="1"/>
</dbReference>
<dbReference type="OrthoDB" id="9804993at2"/>
<protein>
    <recommendedName>
        <fullName evidence="4">Alpha/beta hydrolase</fullName>
    </recommendedName>
</protein>
<proteinExistence type="predicted"/>
<dbReference type="GO" id="GO:0016787">
    <property type="term" value="F:hydrolase activity"/>
    <property type="evidence" value="ECO:0007669"/>
    <property type="project" value="InterPro"/>
</dbReference>
<evidence type="ECO:0008006" key="4">
    <source>
        <dbReference type="Google" id="ProtNLM"/>
    </source>
</evidence>
<dbReference type="STRING" id="1774968.AUC68_10090"/>
<evidence type="ECO:0000313" key="2">
    <source>
        <dbReference type="EMBL" id="ODR97882.1"/>
    </source>
</evidence>
<dbReference type="Proteomes" id="UP000094501">
    <property type="component" value="Unassembled WGS sequence"/>
</dbReference>
<dbReference type="RefSeq" id="WP_069438209.1">
    <property type="nucleotide sequence ID" value="NZ_LPWG01000014.1"/>
</dbReference>
<name>A0A1E3VWI6_9HYPH</name>
<evidence type="ECO:0000256" key="1">
    <source>
        <dbReference type="SAM" id="MobiDB-lite"/>
    </source>
</evidence>
<sequence>MAKKLLIPGLGGSEQGHWQQWWLACDPAASIVAQHDWANPDASAWVDRLAAAVSENPDSILVGHSLGATLIPLLARARPQLNIRGALIVAPADADESAALREIAPGFAPIPDARLPFPSIVVASTNDPYLRIERATKLARAWGAQLVHAGEGGHINAASGYGPWPRGLELAARLLRNAPHVARFRLPHVRQKSGSHVAPIERDAAPHPAQ</sequence>
<feature type="compositionally biased region" description="Basic and acidic residues" evidence="1">
    <location>
        <begin position="199"/>
        <end position="210"/>
    </location>
</feature>
<feature type="region of interest" description="Disordered" evidence="1">
    <location>
        <begin position="190"/>
        <end position="210"/>
    </location>
</feature>
<evidence type="ECO:0000313" key="3">
    <source>
        <dbReference type="Proteomes" id="UP000094501"/>
    </source>
</evidence>
<organism evidence="2 3">
    <name type="scientific">Methyloceanibacter methanicus</name>
    <dbReference type="NCBI Taxonomy" id="1774968"/>
    <lineage>
        <taxon>Bacteria</taxon>
        <taxon>Pseudomonadati</taxon>
        <taxon>Pseudomonadota</taxon>
        <taxon>Alphaproteobacteria</taxon>
        <taxon>Hyphomicrobiales</taxon>
        <taxon>Hyphomicrobiaceae</taxon>
        <taxon>Methyloceanibacter</taxon>
    </lineage>
</organism>
<gene>
    <name evidence="2" type="ORF">AUC68_10090</name>
</gene>
<dbReference type="PROSITE" id="PS51257">
    <property type="entry name" value="PROKAR_LIPOPROTEIN"/>
    <property type="match status" value="1"/>
</dbReference>
<dbReference type="InterPro" id="IPR010662">
    <property type="entry name" value="RBBP9/YdeN"/>
</dbReference>
<dbReference type="AlphaFoldDB" id="A0A1E3VWI6"/>
<reference evidence="2 3" key="1">
    <citation type="journal article" date="2016" name="Environ. Microbiol.">
        <title>New Methyloceanibacter diversity from North Sea sediments includes methanotroph containing solely the soluble methane monooxygenase.</title>
        <authorList>
            <person name="Vekeman B."/>
            <person name="Kerckhof F.M."/>
            <person name="Cremers G."/>
            <person name="de Vos P."/>
            <person name="Vandamme P."/>
            <person name="Boon N."/>
            <person name="Op den Camp H.J."/>
            <person name="Heylen K."/>
        </authorList>
    </citation>
    <scope>NUCLEOTIDE SEQUENCE [LARGE SCALE GENOMIC DNA]</scope>
    <source>
        <strain evidence="2 3">R-67174</strain>
    </source>
</reference>
<accession>A0A1E3VWI6</accession>
<comment type="caution">
    <text evidence="2">The sequence shown here is derived from an EMBL/GenBank/DDBJ whole genome shotgun (WGS) entry which is preliminary data.</text>
</comment>
<dbReference type="Gene3D" id="3.40.50.1820">
    <property type="entry name" value="alpha/beta hydrolase"/>
    <property type="match status" value="1"/>
</dbReference>